<protein>
    <submittedName>
        <fullName evidence="1">Uncharacterized protein</fullName>
    </submittedName>
</protein>
<reference evidence="1" key="1">
    <citation type="submission" date="2021-02" db="EMBL/GenBank/DDBJ databases">
        <authorList>
            <consortium name="DOE Joint Genome Institute"/>
            <person name="Ahrendt S."/>
            <person name="Looney B.P."/>
            <person name="Miyauchi S."/>
            <person name="Morin E."/>
            <person name="Drula E."/>
            <person name="Courty P.E."/>
            <person name="Chicoki N."/>
            <person name="Fauchery L."/>
            <person name="Kohler A."/>
            <person name="Kuo A."/>
            <person name="Labutti K."/>
            <person name="Pangilinan J."/>
            <person name="Lipzen A."/>
            <person name="Riley R."/>
            <person name="Andreopoulos W."/>
            <person name="He G."/>
            <person name="Johnson J."/>
            <person name="Barry K.W."/>
            <person name="Grigoriev I.V."/>
            <person name="Nagy L."/>
            <person name="Hibbett D."/>
            <person name="Henrissat B."/>
            <person name="Matheny P.B."/>
            <person name="Labbe J."/>
            <person name="Martin F."/>
        </authorList>
    </citation>
    <scope>NUCLEOTIDE SEQUENCE</scope>
    <source>
        <strain evidence="1">FP105234-sp</strain>
    </source>
</reference>
<keyword evidence="2" id="KW-1185">Reference proteome</keyword>
<organism evidence="1 2">
    <name type="scientific">Auriscalpium vulgare</name>
    <dbReference type="NCBI Taxonomy" id="40419"/>
    <lineage>
        <taxon>Eukaryota</taxon>
        <taxon>Fungi</taxon>
        <taxon>Dikarya</taxon>
        <taxon>Basidiomycota</taxon>
        <taxon>Agaricomycotina</taxon>
        <taxon>Agaricomycetes</taxon>
        <taxon>Russulales</taxon>
        <taxon>Auriscalpiaceae</taxon>
        <taxon>Auriscalpium</taxon>
    </lineage>
</organism>
<accession>A0ACB8S1U7</accession>
<evidence type="ECO:0000313" key="2">
    <source>
        <dbReference type="Proteomes" id="UP000814033"/>
    </source>
</evidence>
<comment type="caution">
    <text evidence="1">The sequence shown here is derived from an EMBL/GenBank/DDBJ whole genome shotgun (WGS) entry which is preliminary data.</text>
</comment>
<proteinExistence type="predicted"/>
<dbReference type="Proteomes" id="UP000814033">
    <property type="component" value="Unassembled WGS sequence"/>
</dbReference>
<name>A0ACB8S1U7_9AGAM</name>
<dbReference type="EMBL" id="MU275863">
    <property type="protein sequence ID" value="KAI0050315.1"/>
    <property type="molecule type" value="Genomic_DNA"/>
</dbReference>
<evidence type="ECO:0000313" key="1">
    <source>
        <dbReference type="EMBL" id="KAI0050315.1"/>
    </source>
</evidence>
<sequence>MNSSEAATADRGTSTVEIIASRVRVGCELSAPAFYEFGPQSQRRLHSGREAHIRATPVIQECESERKRKFRVRGATTADNADERANATAHSRTPKYDLKQSRQKGFAFGCRSMHSSWHAAVQASMPCHFMGNAYCTNQGGRGADSVTLSS</sequence>
<reference evidence="1" key="2">
    <citation type="journal article" date="2022" name="New Phytol.">
        <title>Evolutionary transition to the ectomycorrhizal habit in the genomes of a hyperdiverse lineage of mushroom-forming fungi.</title>
        <authorList>
            <person name="Looney B."/>
            <person name="Miyauchi S."/>
            <person name="Morin E."/>
            <person name="Drula E."/>
            <person name="Courty P.E."/>
            <person name="Kohler A."/>
            <person name="Kuo A."/>
            <person name="LaButti K."/>
            <person name="Pangilinan J."/>
            <person name="Lipzen A."/>
            <person name="Riley R."/>
            <person name="Andreopoulos W."/>
            <person name="He G."/>
            <person name="Johnson J."/>
            <person name="Nolan M."/>
            <person name="Tritt A."/>
            <person name="Barry K.W."/>
            <person name="Grigoriev I.V."/>
            <person name="Nagy L.G."/>
            <person name="Hibbett D."/>
            <person name="Henrissat B."/>
            <person name="Matheny P.B."/>
            <person name="Labbe J."/>
            <person name="Martin F.M."/>
        </authorList>
    </citation>
    <scope>NUCLEOTIDE SEQUENCE</scope>
    <source>
        <strain evidence="1">FP105234-sp</strain>
    </source>
</reference>
<gene>
    <name evidence="1" type="ORF">FA95DRAFT_645459</name>
</gene>